<dbReference type="Gene3D" id="2.40.160.60">
    <property type="entry name" value="Outer membrane protein transport protein (OMPP1/FadL/TodX)"/>
    <property type="match status" value="1"/>
</dbReference>
<comment type="caution">
    <text evidence="8">The sequence shown here is derived from an EMBL/GenBank/DDBJ whole genome shotgun (WGS) entry which is preliminary data.</text>
</comment>
<dbReference type="Pfam" id="PF03349">
    <property type="entry name" value="Toluene_X"/>
    <property type="match status" value="1"/>
</dbReference>
<keyword evidence="7" id="KW-0998">Cell outer membrane</keyword>
<comment type="subcellular location">
    <subcellularLocation>
        <location evidence="1">Cell outer membrane</location>
        <topology evidence="1">Multi-pass membrane protein</topology>
    </subcellularLocation>
</comment>
<evidence type="ECO:0000256" key="3">
    <source>
        <dbReference type="ARBA" id="ARBA00022452"/>
    </source>
</evidence>
<evidence type="ECO:0000313" key="8">
    <source>
        <dbReference type="EMBL" id="PNV76967.1"/>
    </source>
</evidence>
<keyword evidence="3" id="KW-1134">Transmembrane beta strand</keyword>
<name>A0ABX4YPQ7_9LEPT</name>
<dbReference type="PANTHER" id="PTHR35093:SF8">
    <property type="entry name" value="OUTER MEMBRANE PROTEIN NMB0088-RELATED"/>
    <property type="match status" value="1"/>
</dbReference>
<accession>A0ABX4YPQ7</accession>
<evidence type="ECO:0000256" key="6">
    <source>
        <dbReference type="ARBA" id="ARBA00023136"/>
    </source>
</evidence>
<evidence type="ECO:0000256" key="5">
    <source>
        <dbReference type="ARBA" id="ARBA00022729"/>
    </source>
</evidence>
<dbReference type="InterPro" id="IPR005017">
    <property type="entry name" value="OMPP1/FadL/TodX"/>
</dbReference>
<dbReference type="RefSeq" id="WP_010409904.1">
    <property type="nucleotide sequence ID" value="NZ_MCRM02000001.1"/>
</dbReference>
<keyword evidence="9" id="KW-1185">Reference proteome</keyword>
<keyword evidence="4" id="KW-0812">Transmembrane</keyword>
<gene>
    <name evidence="8" type="ORF">BES34_001455</name>
</gene>
<protein>
    <submittedName>
        <fullName evidence="8">Transporter</fullName>
    </submittedName>
</protein>
<sequence>MLALQTRRKRLFSLIFLCTISTTGDLLSVGIFQPSHNARYGGMGGTNLAVGGSPMDIGTNPANLGLSSKKELEFGVSLPYIRSIYTDKFQDPDPNLAYTNSQNYNVLAPLPYLAIRIPISEKLTYGTGIYVPGGGNGNVSELNRATPNGQTFQNWSGLNISGPIGNSRRIKESYSSTFYVVKNTHALSYRIGNLLIGAGIEGIYSHQIAYQKYYDPTGSVELPGQGFYYRSRNAFSLGGIFGLTYQLTDTIKAAYSYQTSAKLPLDGDMQVGANPGRTGVSAAFYLPERHGLGVSYGTEKFRIGMDFLYYNYSSYVTTYKQVLAAAWYPTPFGNTNTIPQNLDYHDSWAAGIGGEYESDSWIYRAGARHNTGVLRSDGTNALQAGIMVQDLVSVGLGYKRDKWKFDFTFLYYLPARVTGQLTSDWTLVHTAFGPTDIRLQEFQHSLKSDIPALMFGANRTFD</sequence>
<proteinExistence type="inferred from homology"/>
<dbReference type="PANTHER" id="PTHR35093">
    <property type="entry name" value="OUTER MEMBRANE PROTEIN NMB0088-RELATED"/>
    <property type="match status" value="1"/>
</dbReference>
<evidence type="ECO:0000256" key="4">
    <source>
        <dbReference type="ARBA" id="ARBA00022692"/>
    </source>
</evidence>
<evidence type="ECO:0000256" key="2">
    <source>
        <dbReference type="ARBA" id="ARBA00008163"/>
    </source>
</evidence>
<evidence type="ECO:0000256" key="7">
    <source>
        <dbReference type="ARBA" id="ARBA00023237"/>
    </source>
</evidence>
<organism evidence="8 9">
    <name type="scientific">Leptospira inadai serovar Lyme</name>
    <dbReference type="NCBI Taxonomy" id="293084"/>
    <lineage>
        <taxon>Bacteria</taxon>
        <taxon>Pseudomonadati</taxon>
        <taxon>Spirochaetota</taxon>
        <taxon>Spirochaetia</taxon>
        <taxon>Leptospirales</taxon>
        <taxon>Leptospiraceae</taxon>
        <taxon>Leptospira</taxon>
    </lineage>
</organism>
<dbReference type="SUPFAM" id="SSF56935">
    <property type="entry name" value="Porins"/>
    <property type="match status" value="1"/>
</dbReference>
<keyword evidence="6" id="KW-0472">Membrane</keyword>
<reference evidence="8" key="1">
    <citation type="submission" date="2018-01" db="EMBL/GenBank/DDBJ databases">
        <title>Genomic characterization of Leptospira inadai serogroup Lyme isolated from captured rat in Brazil and comparative analysis with human reference strain.</title>
        <authorList>
            <person name="Moreno L.Z."/>
            <person name="Loureiro A.P."/>
            <person name="Miraglia F."/>
            <person name="Kremer F.S."/>
            <person name="Eslabao M.R."/>
            <person name="Dellagostin O.A."/>
            <person name="Lilenbaum W."/>
            <person name="Moreno A.M."/>
        </authorList>
    </citation>
    <scope>NUCLEOTIDE SEQUENCE [LARGE SCALE GENOMIC DNA]</scope>
    <source>
        <strain evidence="8">M34/99</strain>
    </source>
</reference>
<dbReference type="Proteomes" id="UP000094669">
    <property type="component" value="Unassembled WGS sequence"/>
</dbReference>
<comment type="similarity">
    <text evidence="2">Belongs to the OmpP1/FadL family.</text>
</comment>
<evidence type="ECO:0000313" key="9">
    <source>
        <dbReference type="Proteomes" id="UP000094669"/>
    </source>
</evidence>
<keyword evidence="5" id="KW-0732">Signal</keyword>
<dbReference type="EMBL" id="MCRM02000001">
    <property type="protein sequence ID" value="PNV76967.1"/>
    <property type="molecule type" value="Genomic_DNA"/>
</dbReference>
<evidence type="ECO:0000256" key="1">
    <source>
        <dbReference type="ARBA" id="ARBA00004571"/>
    </source>
</evidence>